<dbReference type="InterPro" id="IPR001867">
    <property type="entry name" value="OmpR/PhoB-type_DNA-bd"/>
</dbReference>
<evidence type="ECO:0000256" key="8">
    <source>
        <dbReference type="PROSITE-ProRule" id="PRU00169"/>
    </source>
</evidence>
<dbReference type="SMART" id="SM00862">
    <property type="entry name" value="Trans_reg_C"/>
    <property type="match status" value="1"/>
</dbReference>
<dbReference type="GO" id="GO:0000976">
    <property type="term" value="F:transcription cis-regulatory region binding"/>
    <property type="evidence" value="ECO:0007669"/>
    <property type="project" value="TreeGrafter"/>
</dbReference>
<evidence type="ECO:0000256" key="2">
    <source>
        <dbReference type="ARBA" id="ARBA00022553"/>
    </source>
</evidence>
<dbReference type="EMBL" id="DYUC01000059">
    <property type="protein sequence ID" value="HJG86594.1"/>
    <property type="molecule type" value="Genomic_DNA"/>
</dbReference>
<dbReference type="PANTHER" id="PTHR48111:SF40">
    <property type="entry name" value="PHOSPHATE REGULON TRANSCRIPTIONAL REGULATORY PROTEIN PHOB"/>
    <property type="match status" value="1"/>
</dbReference>
<evidence type="ECO:0000256" key="7">
    <source>
        <dbReference type="ARBA" id="ARBA00024867"/>
    </source>
</evidence>
<keyword evidence="6" id="KW-0804">Transcription</keyword>
<keyword evidence="5 9" id="KW-0238">DNA-binding</keyword>
<dbReference type="FunFam" id="3.40.50.2300:FF:000001">
    <property type="entry name" value="DNA-binding response regulator PhoB"/>
    <property type="match status" value="1"/>
</dbReference>
<feature type="domain" description="OmpR/PhoB-type" evidence="11">
    <location>
        <begin position="125"/>
        <end position="224"/>
    </location>
</feature>
<keyword evidence="3" id="KW-0902">Two-component regulatory system</keyword>
<comment type="function">
    <text evidence="7">May play the central regulatory role in sporulation. It may be an element of the effector pathway responsible for the activation of sporulation genes in response to nutritional stress. Spo0A may act in concert with spo0H (a sigma factor) to control the expression of some genes that are critical to the sporulation process.</text>
</comment>
<dbReference type="RefSeq" id="WP_294536625.1">
    <property type="nucleotide sequence ID" value="NZ_DYUC01000059.1"/>
</dbReference>
<dbReference type="Gene3D" id="6.10.250.690">
    <property type="match status" value="1"/>
</dbReference>
<name>A0A921MLI7_9FIRM</name>
<dbReference type="CDD" id="cd17574">
    <property type="entry name" value="REC_OmpR"/>
    <property type="match status" value="1"/>
</dbReference>
<feature type="DNA-binding region" description="OmpR/PhoB-type" evidence="9">
    <location>
        <begin position="125"/>
        <end position="224"/>
    </location>
</feature>
<dbReference type="SMART" id="SM00448">
    <property type="entry name" value="REC"/>
    <property type="match status" value="1"/>
</dbReference>
<evidence type="ECO:0000313" key="13">
    <source>
        <dbReference type="Proteomes" id="UP000760668"/>
    </source>
</evidence>
<dbReference type="Pfam" id="PF00486">
    <property type="entry name" value="Trans_reg_C"/>
    <property type="match status" value="1"/>
</dbReference>
<dbReference type="Gene3D" id="3.40.50.2300">
    <property type="match status" value="1"/>
</dbReference>
<gene>
    <name evidence="12" type="ORF">K8V01_06185</name>
</gene>
<dbReference type="GO" id="GO:0006355">
    <property type="term" value="P:regulation of DNA-templated transcription"/>
    <property type="evidence" value="ECO:0007669"/>
    <property type="project" value="InterPro"/>
</dbReference>
<dbReference type="FunFam" id="1.10.10.10:FF:000018">
    <property type="entry name" value="DNA-binding response regulator ResD"/>
    <property type="match status" value="1"/>
</dbReference>
<evidence type="ECO:0000256" key="5">
    <source>
        <dbReference type="ARBA" id="ARBA00023125"/>
    </source>
</evidence>
<dbReference type="GO" id="GO:0005829">
    <property type="term" value="C:cytosol"/>
    <property type="evidence" value="ECO:0007669"/>
    <property type="project" value="TreeGrafter"/>
</dbReference>
<dbReference type="GO" id="GO:0032993">
    <property type="term" value="C:protein-DNA complex"/>
    <property type="evidence" value="ECO:0007669"/>
    <property type="project" value="TreeGrafter"/>
</dbReference>
<dbReference type="AlphaFoldDB" id="A0A921MLI7"/>
<dbReference type="CDD" id="cd00383">
    <property type="entry name" value="trans_reg_C"/>
    <property type="match status" value="1"/>
</dbReference>
<dbReference type="InterPro" id="IPR036388">
    <property type="entry name" value="WH-like_DNA-bd_sf"/>
</dbReference>
<proteinExistence type="predicted"/>
<dbReference type="SUPFAM" id="SSF52172">
    <property type="entry name" value="CheY-like"/>
    <property type="match status" value="1"/>
</dbReference>
<dbReference type="PANTHER" id="PTHR48111">
    <property type="entry name" value="REGULATOR OF RPOS"/>
    <property type="match status" value="1"/>
</dbReference>
<evidence type="ECO:0000256" key="9">
    <source>
        <dbReference type="PROSITE-ProRule" id="PRU01091"/>
    </source>
</evidence>
<dbReference type="Gene3D" id="1.10.10.10">
    <property type="entry name" value="Winged helix-like DNA-binding domain superfamily/Winged helix DNA-binding domain"/>
    <property type="match status" value="1"/>
</dbReference>
<evidence type="ECO:0000256" key="6">
    <source>
        <dbReference type="ARBA" id="ARBA00023163"/>
    </source>
</evidence>
<feature type="modified residue" description="4-aspartylphosphate" evidence="8">
    <location>
        <position position="53"/>
    </location>
</feature>
<organism evidence="12 13">
    <name type="scientific">Pseudoflavonifractor capillosus</name>
    <dbReference type="NCBI Taxonomy" id="106588"/>
    <lineage>
        <taxon>Bacteria</taxon>
        <taxon>Bacillati</taxon>
        <taxon>Bacillota</taxon>
        <taxon>Clostridia</taxon>
        <taxon>Eubacteriales</taxon>
        <taxon>Oscillospiraceae</taxon>
        <taxon>Pseudoflavonifractor</taxon>
    </lineage>
</organism>
<evidence type="ECO:0000256" key="4">
    <source>
        <dbReference type="ARBA" id="ARBA00023015"/>
    </source>
</evidence>
<evidence type="ECO:0000313" key="12">
    <source>
        <dbReference type="EMBL" id="HJG86594.1"/>
    </source>
</evidence>
<dbReference type="InterPro" id="IPR011006">
    <property type="entry name" value="CheY-like_superfamily"/>
</dbReference>
<dbReference type="Pfam" id="PF00072">
    <property type="entry name" value="Response_reg"/>
    <property type="match status" value="1"/>
</dbReference>
<comment type="caution">
    <text evidence="12">The sequence shown here is derived from an EMBL/GenBank/DDBJ whole genome shotgun (WGS) entry which is preliminary data.</text>
</comment>
<feature type="domain" description="Response regulatory" evidence="10">
    <location>
        <begin position="4"/>
        <end position="117"/>
    </location>
</feature>
<evidence type="ECO:0000259" key="10">
    <source>
        <dbReference type="PROSITE" id="PS50110"/>
    </source>
</evidence>
<keyword evidence="4" id="KW-0805">Transcription regulation</keyword>
<dbReference type="PROSITE" id="PS51755">
    <property type="entry name" value="OMPR_PHOB"/>
    <property type="match status" value="1"/>
</dbReference>
<evidence type="ECO:0000256" key="1">
    <source>
        <dbReference type="ARBA" id="ARBA00018672"/>
    </source>
</evidence>
<evidence type="ECO:0000256" key="3">
    <source>
        <dbReference type="ARBA" id="ARBA00023012"/>
    </source>
</evidence>
<reference evidence="12" key="1">
    <citation type="journal article" date="2021" name="PeerJ">
        <title>Extensive microbial diversity within the chicken gut microbiome revealed by metagenomics and culture.</title>
        <authorList>
            <person name="Gilroy R."/>
            <person name="Ravi A."/>
            <person name="Getino M."/>
            <person name="Pursley I."/>
            <person name="Horton D.L."/>
            <person name="Alikhan N.F."/>
            <person name="Baker D."/>
            <person name="Gharbi K."/>
            <person name="Hall N."/>
            <person name="Watson M."/>
            <person name="Adriaenssens E.M."/>
            <person name="Foster-Nyarko E."/>
            <person name="Jarju S."/>
            <person name="Secka A."/>
            <person name="Antonio M."/>
            <person name="Oren A."/>
            <person name="Chaudhuri R.R."/>
            <person name="La Ragione R."/>
            <person name="Hildebrand F."/>
            <person name="Pallen M.J."/>
        </authorList>
    </citation>
    <scope>NUCLEOTIDE SEQUENCE</scope>
    <source>
        <strain evidence="12">CHK179-5677</strain>
    </source>
</reference>
<evidence type="ECO:0000259" key="11">
    <source>
        <dbReference type="PROSITE" id="PS51755"/>
    </source>
</evidence>
<dbReference type="Proteomes" id="UP000760668">
    <property type="component" value="Unassembled WGS sequence"/>
</dbReference>
<reference evidence="12" key="2">
    <citation type="submission" date="2021-09" db="EMBL/GenBank/DDBJ databases">
        <authorList>
            <person name="Gilroy R."/>
        </authorList>
    </citation>
    <scope>NUCLEOTIDE SEQUENCE</scope>
    <source>
        <strain evidence="12">CHK179-5677</strain>
    </source>
</reference>
<accession>A0A921MLI7</accession>
<dbReference type="PROSITE" id="PS50110">
    <property type="entry name" value="RESPONSE_REGULATORY"/>
    <property type="match status" value="1"/>
</dbReference>
<protein>
    <recommendedName>
        <fullName evidence="1">Stage 0 sporulation protein A homolog</fullName>
    </recommendedName>
</protein>
<keyword evidence="2 8" id="KW-0597">Phosphoprotein</keyword>
<dbReference type="InterPro" id="IPR039420">
    <property type="entry name" value="WalR-like"/>
</dbReference>
<dbReference type="GO" id="GO:0000156">
    <property type="term" value="F:phosphorelay response regulator activity"/>
    <property type="evidence" value="ECO:0007669"/>
    <property type="project" value="TreeGrafter"/>
</dbReference>
<dbReference type="InterPro" id="IPR001789">
    <property type="entry name" value="Sig_transdc_resp-reg_receiver"/>
</dbReference>
<sequence length="224" mass="25095">MNPLILIAEDDADIRALLRLYLEGDGFRVLEAENGTAALTLAREHAPDMAILDIMMPGMNGFELTRALRKYSELPILILSAKSQDNDKILGLNLGADDYIAKPFNPVEIVARVKAQLRRAARSSSDVITVRELSLDTAAFQLTKSGVPIPLTPMEYKILALFMRSPGRIFTKIQLYEGAIGNYFEGDDNTMMVHISKLREKIEDDPRNPRYIITVRGLGYKLEK</sequence>